<dbReference type="EMBL" id="JARJLG010000006">
    <property type="protein sequence ID" value="KAJ7780088.1"/>
    <property type="molecule type" value="Genomic_DNA"/>
</dbReference>
<dbReference type="Proteomes" id="UP001215280">
    <property type="component" value="Unassembled WGS sequence"/>
</dbReference>
<name>A0AAD7K7T7_9AGAR</name>
<proteinExistence type="predicted"/>
<evidence type="ECO:0000256" key="1">
    <source>
        <dbReference type="SAM" id="MobiDB-lite"/>
    </source>
</evidence>
<evidence type="ECO:0000313" key="2">
    <source>
        <dbReference type="EMBL" id="KAJ7780088.1"/>
    </source>
</evidence>
<gene>
    <name evidence="2" type="ORF">DFH07DRAFT_936047</name>
</gene>
<organism evidence="2 3">
    <name type="scientific">Mycena maculata</name>
    <dbReference type="NCBI Taxonomy" id="230809"/>
    <lineage>
        <taxon>Eukaryota</taxon>
        <taxon>Fungi</taxon>
        <taxon>Dikarya</taxon>
        <taxon>Basidiomycota</taxon>
        <taxon>Agaricomycotina</taxon>
        <taxon>Agaricomycetes</taxon>
        <taxon>Agaricomycetidae</taxon>
        <taxon>Agaricales</taxon>
        <taxon>Marasmiineae</taxon>
        <taxon>Mycenaceae</taxon>
        <taxon>Mycena</taxon>
    </lineage>
</organism>
<reference evidence="2" key="1">
    <citation type="submission" date="2023-03" db="EMBL/GenBank/DDBJ databases">
        <title>Massive genome expansion in bonnet fungi (Mycena s.s.) driven by repeated elements and novel gene families across ecological guilds.</title>
        <authorList>
            <consortium name="Lawrence Berkeley National Laboratory"/>
            <person name="Harder C.B."/>
            <person name="Miyauchi S."/>
            <person name="Viragh M."/>
            <person name="Kuo A."/>
            <person name="Thoen E."/>
            <person name="Andreopoulos B."/>
            <person name="Lu D."/>
            <person name="Skrede I."/>
            <person name="Drula E."/>
            <person name="Henrissat B."/>
            <person name="Morin E."/>
            <person name="Kohler A."/>
            <person name="Barry K."/>
            <person name="LaButti K."/>
            <person name="Morin E."/>
            <person name="Salamov A."/>
            <person name="Lipzen A."/>
            <person name="Mereny Z."/>
            <person name="Hegedus B."/>
            <person name="Baldrian P."/>
            <person name="Stursova M."/>
            <person name="Weitz H."/>
            <person name="Taylor A."/>
            <person name="Grigoriev I.V."/>
            <person name="Nagy L.G."/>
            <person name="Martin F."/>
            <person name="Kauserud H."/>
        </authorList>
    </citation>
    <scope>NUCLEOTIDE SEQUENCE</scope>
    <source>
        <strain evidence="2">CBHHK188m</strain>
    </source>
</reference>
<comment type="caution">
    <text evidence="2">The sequence shown here is derived from an EMBL/GenBank/DDBJ whole genome shotgun (WGS) entry which is preliminary data.</text>
</comment>
<sequence>MEERNWYLPSRSSDRRSRAVPSASSRYGSMSGRRSKAREAEGGTPPIAVTESHCTCTATASIYGWNNGNAPAFVSTSYLVLIFMMGCRFSDLHELSLTSPGLERRSTWWLKPRSLTLLGEVVAITIMVAMRCWLGTEHFLKCGFTEVG</sequence>
<feature type="region of interest" description="Disordered" evidence="1">
    <location>
        <begin position="1"/>
        <end position="48"/>
    </location>
</feature>
<protein>
    <submittedName>
        <fullName evidence="2">Uncharacterized protein</fullName>
    </submittedName>
</protein>
<feature type="compositionally biased region" description="Low complexity" evidence="1">
    <location>
        <begin position="19"/>
        <end position="32"/>
    </location>
</feature>
<accession>A0AAD7K7T7</accession>
<keyword evidence="3" id="KW-1185">Reference proteome</keyword>
<dbReference type="AlphaFoldDB" id="A0AAD7K7T7"/>
<evidence type="ECO:0000313" key="3">
    <source>
        <dbReference type="Proteomes" id="UP001215280"/>
    </source>
</evidence>